<protein>
    <submittedName>
        <fullName evidence="1">Uncharacterized protein</fullName>
    </submittedName>
</protein>
<sequence>MDELMFPEVYALGEAYEKVNHEGDTGSDADT</sequence>
<organism evidence="1 2">
    <name type="scientific">Frankia canadensis</name>
    <dbReference type="NCBI Taxonomy" id="1836972"/>
    <lineage>
        <taxon>Bacteria</taxon>
        <taxon>Bacillati</taxon>
        <taxon>Actinomycetota</taxon>
        <taxon>Actinomycetes</taxon>
        <taxon>Frankiales</taxon>
        <taxon>Frankiaceae</taxon>
        <taxon>Frankia</taxon>
    </lineage>
</organism>
<dbReference type="EMBL" id="FZMO01000112">
    <property type="protein sequence ID" value="SNQ47606.1"/>
    <property type="molecule type" value="Genomic_DNA"/>
</dbReference>
<accession>A0A2I2KPM0</accession>
<evidence type="ECO:0000313" key="2">
    <source>
        <dbReference type="Proteomes" id="UP000234331"/>
    </source>
</evidence>
<dbReference type="AlphaFoldDB" id="A0A2I2KPM0"/>
<keyword evidence="2" id="KW-1185">Reference proteome</keyword>
<name>A0A2I2KPM0_9ACTN</name>
<proteinExistence type="predicted"/>
<evidence type="ECO:0000313" key="1">
    <source>
        <dbReference type="EMBL" id="SNQ47606.1"/>
    </source>
</evidence>
<reference evidence="1 2" key="1">
    <citation type="submission" date="2017-06" db="EMBL/GenBank/DDBJ databases">
        <authorList>
            <person name="Kim H.J."/>
            <person name="Triplett B.A."/>
        </authorList>
    </citation>
    <scope>NUCLEOTIDE SEQUENCE [LARGE SCALE GENOMIC DNA]</scope>
    <source>
        <strain evidence="1">FRACA_ARgP5</strain>
    </source>
</reference>
<gene>
    <name evidence="1" type="ORF">FRACA_20002</name>
</gene>
<dbReference type="Proteomes" id="UP000234331">
    <property type="component" value="Unassembled WGS sequence"/>
</dbReference>